<name>A0A2P2N4N0_RHIMU</name>
<dbReference type="AlphaFoldDB" id="A0A2P2N4N0"/>
<dbReference type="EMBL" id="GGEC01056955">
    <property type="protein sequence ID" value="MBX37439.1"/>
    <property type="molecule type" value="Transcribed_RNA"/>
</dbReference>
<sequence length="30" mass="3631">MDNFDEGSKKKKLVQLVACKSHQWYKYWGI</sequence>
<accession>A0A2P2N4N0</accession>
<organism evidence="1">
    <name type="scientific">Rhizophora mucronata</name>
    <name type="common">Asiatic mangrove</name>
    <dbReference type="NCBI Taxonomy" id="61149"/>
    <lineage>
        <taxon>Eukaryota</taxon>
        <taxon>Viridiplantae</taxon>
        <taxon>Streptophyta</taxon>
        <taxon>Embryophyta</taxon>
        <taxon>Tracheophyta</taxon>
        <taxon>Spermatophyta</taxon>
        <taxon>Magnoliopsida</taxon>
        <taxon>eudicotyledons</taxon>
        <taxon>Gunneridae</taxon>
        <taxon>Pentapetalae</taxon>
        <taxon>rosids</taxon>
        <taxon>fabids</taxon>
        <taxon>Malpighiales</taxon>
        <taxon>Rhizophoraceae</taxon>
        <taxon>Rhizophora</taxon>
    </lineage>
</organism>
<protein>
    <submittedName>
        <fullName evidence="1">Uncharacterized protein</fullName>
    </submittedName>
</protein>
<reference evidence="1" key="1">
    <citation type="submission" date="2018-02" db="EMBL/GenBank/DDBJ databases">
        <title>Rhizophora mucronata_Transcriptome.</title>
        <authorList>
            <person name="Meera S.P."/>
            <person name="Sreeshan A."/>
            <person name="Augustine A."/>
        </authorList>
    </citation>
    <scope>NUCLEOTIDE SEQUENCE</scope>
    <source>
        <tissue evidence="1">Leaf</tissue>
    </source>
</reference>
<proteinExistence type="predicted"/>
<evidence type="ECO:0000313" key="1">
    <source>
        <dbReference type="EMBL" id="MBX37439.1"/>
    </source>
</evidence>